<reference evidence="2" key="1">
    <citation type="submission" date="2020-05" db="UniProtKB">
        <authorList>
            <consortium name="EnsemblMetazoa"/>
        </authorList>
    </citation>
    <scope>IDENTIFICATION</scope>
    <source>
        <strain evidence="2">BB02</strain>
    </source>
</reference>
<accession>A0A2C9L8V9</accession>
<sequence length="187" mass="21087">MLKFIIALIHLLPVLESQHVSSLVPISRCNKNDSIDMKEFYLCKLDDCEKWIKFRKCPDKNSSEINFAKESFFCNSTAGPEDTFAIGLMEKNNCEAYISQDGGRISRCEYLHCWFTFEECGNDMELLNFNTLLCQSIPKLTESLQSLTLPIDPPSVHSSINAGEVSGPGKYTLIIALLIGLYVVDNF</sequence>
<dbReference type="VEuPathDB" id="VectorBase:BGLAX_039488"/>
<evidence type="ECO:0008006" key="4">
    <source>
        <dbReference type="Google" id="ProtNLM"/>
    </source>
</evidence>
<evidence type="ECO:0000313" key="3">
    <source>
        <dbReference type="Proteomes" id="UP000076420"/>
    </source>
</evidence>
<organism evidence="2 3">
    <name type="scientific">Biomphalaria glabrata</name>
    <name type="common">Bloodfluke planorb</name>
    <name type="synonym">Freshwater snail</name>
    <dbReference type="NCBI Taxonomy" id="6526"/>
    <lineage>
        <taxon>Eukaryota</taxon>
        <taxon>Metazoa</taxon>
        <taxon>Spiralia</taxon>
        <taxon>Lophotrochozoa</taxon>
        <taxon>Mollusca</taxon>
        <taxon>Gastropoda</taxon>
        <taxon>Heterobranchia</taxon>
        <taxon>Euthyneura</taxon>
        <taxon>Panpulmonata</taxon>
        <taxon>Hygrophila</taxon>
        <taxon>Lymnaeoidea</taxon>
        <taxon>Planorbidae</taxon>
        <taxon>Biomphalaria</taxon>
    </lineage>
</organism>
<evidence type="ECO:0000256" key="1">
    <source>
        <dbReference type="SAM" id="SignalP"/>
    </source>
</evidence>
<dbReference type="Proteomes" id="UP000076420">
    <property type="component" value="Unassembled WGS sequence"/>
</dbReference>
<dbReference type="KEGG" id="bgt:106057952"/>
<feature type="signal peptide" evidence="1">
    <location>
        <begin position="1"/>
        <end position="17"/>
    </location>
</feature>
<protein>
    <recommendedName>
        <fullName evidence="4">Folate receptor-like domain-containing protein</fullName>
    </recommendedName>
</protein>
<evidence type="ECO:0000313" key="2">
    <source>
        <dbReference type="EnsemblMetazoa" id="BGLB028354-PA"/>
    </source>
</evidence>
<keyword evidence="1" id="KW-0732">Signal</keyword>
<proteinExistence type="predicted"/>
<dbReference type="AlphaFoldDB" id="A0A2C9L8V9"/>
<gene>
    <name evidence="2" type="primary">106057952</name>
</gene>
<dbReference type="EnsemblMetazoa" id="BGLB028354-RA">
    <property type="protein sequence ID" value="BGLB028354-PA"/>
    <property type="gene ID" value="BGLB028354"/>
</dbReference>
<dbReference type="VEuPathDB" id="VectorBase:BGLB028354"/>
<name>A0A2C9L8V9_BIOGL</name>
<feature type="chain" id="PRO_5012903469" description="Folate receptor-like domain-containing protein" evidence="1">
    <location>
        <begin position="18"/>
        <end position="187"/>
    </location>
</feature>